<protein>
    <submittedName>
        <fullName evidence="1">Uncharacterized protein</fullName>
    </submittedName>
</protein>
<evidence type="ECO:0000313" key="1">
    <source>
        <dbReference type="EMBL" id="MFD1675617.1"/>
    </source>
</evidence>
<proteinExistence type="predicted"/>
<sequence length="90" mass="10312">MNETFGVQSDEGKFYNKASVSVYMRWFDEETDFRYAGDFFIVNRMRSNGKLDRASKAVWLMEYQIGKPTAYYVSTGEILKVVLSIATNAG</sequence>
<keyword evidence="2" id="KW-1185">Reference proteome</keyword>
<gene>
    <name evidence="1" type="ORF">ACFSB2_13025</name>
</gene>
<comment type="caution">
    <text evidence="1">The sequence shown here is derived from an EMBL/GenBank/DDBJ whole genome shotgun (WGS) entry which is preliminary data.</text>
</comment>
<evidence type="ECO:0000313" key="2">
    <source>
        <dbReference type="Proteomes" id="UP001597079"/>
    </source>
</evidence>
<dbReference type="RefSeq" id="WP_377943501.1">
    <property type="nucleotide sequence ID" value="NZ_JBHUCX010000032.1"/>
</dbReference>
<accession>A0ABW4JGY9</accession>
<dbReference type="Proteomes" id="UP001597079">
    <property type="component" value="Unassembled WGS sequence"/>
</dbReference>
<dbReference type="EMBL" id="JBHUCX010000032">
    <property type="protein sequence ID" value="MFD1675617.1"/>
    <property type="molecule type" value="Genomic_DNA"/>
</dbReference>
<organism evidence="1 2">
    <name type="scientific">Alicyclobacillus fodiniaquatilis</name>
    <dbReference type="NCBI Taxonomy" id="1661150"/>
    <lineage>
        <taxon>Bacteria</taxon>
        <taxon>Bacillati</taxon>
        <taxon>Bacillota</taxon>
        <taxon>Bacilli</taxon>
        <taxon>Bacillales</taxon>
        <taxon>Alicyclobacillaceae</taxon>
        <taxon>Alicyclobacillus</taxon>
    </lineage>
</organism>
<name>A0ABW4JGY9_9BACL</name>
<reference evidence="2" key="1">
    <citation type="journal article" date="2019" name="Int. J. Syst. Evol. Microbiol.">
        <title>The Global Catalogue of Microorganisms (GCM) 10K type strain sequencing project: providing services to taxonomists for standard genome sequencing and annotation.</title>
        <authorList>
            <consortium name="The Broad Institute Genomics Platform"/>
            <consortium name="The Broad Institute Genome Sequencing Center for Infectious Disease"/>
            <person name="Wu L."/>
            <person name="Ma J."/>
        </authorList>
    </citation>
    <scope>NUCLEOTIDE SEQUENCE [LARGE SCALE GENOMIC DNA]</scope>
    <source>
        <strain evidence="2">CGMCC 1.12286</strain>
    </source>
</reference>